<dbReference type="RefSeq" id="WP_311592849.1">
    <property type="nucleotide sequence ID" value="NZ_JAVRHV010000002.1"/>
</dbReference>
<protein>
    <submittedName>
        <fullName evidence="3">Sulfite exporter TauE/SafE family protein</fullName>
    </submittedName>
</protein>
<feature type="transmembrane region" description="Helical" evidence="1">
    <location>
        <begin position="157"/>
        <end position="182"/>
    </location>
</feature>
<comment type="caution">
    <text evidence="3">The sequence shown here is derived from an EMBL/GenBank/DDBJ whole genome shotgun (WGS) entry which is preliminary data.</text>
</comment>
<reference evidence="3 4" key="1">
    <citation type="submission" date="2023-09" db="EMBL/GenBank/DDBJ databases">
        <authorList>
            <person name="Rey-Velasco X."/>
        </authorList>
    </citation>
    <scope>NUCLEOTIDE SEQUENCE [LARGE SCALE GENOMIC DNA]</scope>
    <source>
        <strain evidence="3 4">P050</strain>
    </source>
</reference>
<name>A0ABU2Y6M9_9FLAO</name>
<dbReference type="EMBL" id="JAVRHV010000002">
    <property type="protein sequence ID" value="MDT0552895.1"/>
    <property type="molecule type" value="Genomic_DNA"/>
</dbReference>
<feature type="transmembrane region" description="Helical" evidence="1">
    <location>
        <begin position="6"/>
        <end position="29"/>
    </location>
</feature>
<feature type="transmembrane region" description="Helical" evidence="1">
    <location>
        <begin position="125"/>
        <end position="145"/>
    </location>
</feature>
<keyword evidence="4" id="KW-1185">Reference proteome</keyword>
<evidence type="ECO:0000313" key="3">
    <source>
        <dbReference type="EMBL" id="MDT0552895.1"/>
    </source>
</evidence>
<feature type="domain" description="Urease accessory protein UreH-like transmembrane" evidence="2">
    <location>
        <begin position="5"/>
        <end position="203"/>
    </location>
</feature>
<dbReference type="PANTHER" id="PTHR42208">
    <property type="entry name" value="HEAVY METAL TRANSPORTER-RELATED"/>
    <property type="match status" value="1"/>
</dbReference>
<keyword evidence="1" id="KW-0472">Membrane</keyword>
<evidence type="ECO:0000313" key="4">
    <source>
        <dbReference type="Proteomes" id="UP001252186"/>
    </source>
</evidence>
<feature type="transmembrane region" description="Helical" evidence="1">
    <location>
        <begin position="75"/>
        <end position="94"/>
    </location>
</feature>
<dbReference type="Proteomes" id="UP001252186">
    <property type="component" value="Unassembled WGS sequence"/>
</dbReference>
<organism evidence="3 4">
    <name type="scientific">Urechidicola vernalis</name>
    <dbReference type="NCBI Taxonomy" id="3075600"/>
    <lineage>
        <taxon>Bacteria</taxon>
        <taxon>Pseudomonadati</taxon>
        <taxon>Bacteroidota</taxon>
        <taxon>Flavobacteriia</taxon>
        <taxon>Flavobacteriales</taxon>
        <taxon>Flavobacteriaceae</taxon>
        <taxon>Urechidicola</taxon>
    </lineage>
</organism>
<evidence type="ECO:0000259" key="2">
    <source>
        <dbReference type="Pfam" id="PF13386"/>
    </source>
</evidence>
<keyword evidence="1" id="KW-1133">Transmembrane helix</keyword>
<accession>A0ABU2Y6M9</accession>
<gene>
    <name evidence="3" type="ORF">RM519_06530</name>
</gene>
<feature type="transmembrane region" description="Helical" evidence="1">
    <location>
        <begin position="194"/>
        <end position="217"/>
    </location>
</feature>
<dbReference type="PANTHER" id="PTHR42208:SF1">
    <property type="entry name" value="HEAVY METAL TRANSPORTER"/>
    <property type="match status" value="1"/>
</dbReference>
<dbReference type="InterPro" id="IPR039447">
    <property type="entry name" value="UreH-like_TM_dom"/>
</dbReference>
<keyword evidence="1" id="KW-0812">Transmembrane</keyword>
<proteinExistence type="predicted"/>
<dbReference type="Pfam" id="PF13386">
    <property type="entry name" value="DsbD_2"/>
    <property type="match status" value="1"/>
</dbReference>
<evidence type="ECO:0000256" key="1">
    <source>
        <dbReference type="SAM" id="Phobius"/>
    </source>
</evidence>
<feature type="transmembrane region" description="Helical" evidence="1">
    <location>
        <begin position="49"/>
        <end position="69"/>
    </location>
</feature>
<sequence>MLYSAFILGLLGSFHCAGMCGPIAFVLPIDRSNSAKKLVQIGLYHIGRLLTYSFIGFIFGWIGKGLYLAGFQQRISILIGVLMIMMILIPVRIFNKYNFSKPLYSAVGKVKSGLGKLLKRKSNKALFSIGILNGFLPCGMVYMALVGAMAGGTSLDGAFYMALFGLGTIPLMTMAVYLGNFLSLNVRAKIQKAVPIFVVVIGLLFITRGLGLGIPYISPSDASLTISNETIDCVDIPIE</sequence>